<dbReference type="EMBL" id="BSTI01000037">
    <property type="protein sequence ID" value="GLY71467.1"/>
    <property type="molecule type" value="Genomic_DNA"/>
</dbReference>
<proteinExistence type="predicted"/>
<accession>A0A9W6VLH5</accession>
<protein>
    <submittedName>
        <fullName evidence="1">Uncharacterized protein</fullName>
    </submittedName>
</protein>
<sequence>MQRDRLYVAEMIEAAERAQELTAGIDLDALEHDRQRTDALLWNFTVSAKRRPEFQQS</sequence>
<reference evidence="1" key="1">
    <citation type="submission" date="2023-03" db="EMBL/GenBank/DDBJ databases">
        <title>Amycolatopsis taiwanensis NBRC 103393.</title>
        <authorList>
            <person name="Ichikawa N."/>
            <person name="Sato H."/>
            <person name="Tonouchi N."/>
        </authorList>
    </citation>
    <scope>NUCLEOTIDE SEQUENCE</scope>
    <source>
        <strain evidence="1">NBRC 103393</strain>
    </source>
</reference>
<keyword evidence="2" id="KW-1185">Reference proteome</keyword>
<organism evidence="1 2">
    <name type="scientific">Amycolatopsis taiwanensis</name>
    <dbReference type="NCBI Taxonomy" id="342230"/>
    <lineage>
        <taxon>Bacteria</taxon>
        <taxon>Bacillati</taxon>
        <taxon>Actinomycetota</taxon>
        <taxon>Actinomycetes</taxon>
        <taxon>Pseudonocardiales</taxon>
        <taxon>Pseudonocardiaceae</taxon>
        <taxon>Amycolatopsis</taxon>
    </lineage>
</organism>
<dbReference type="Proteomes" id="UP001165136">
    <property type="component" value="Unassembled WGS sequence"/>
</dbReference>
<dbReference type="RefSeq" id="WP_245617445.1">
    <property type="nucleotide sequence ID" value="NZ_BSTI01000037.1"/>
</dbReference>
<comment type="caution">
    <text evidence="1">The sequence shown here is derived from an EMBL/GenBank/DDBJ whole genome shotgun (WGS) entry which is preliminary data.</text>
</comment>
<evidence type="ECO:0000313" key="1">
    <source>
        <dbReference type="EMBL" id="GLY71467.1"/>
    </source>
</evidence>
<evidence type="ECO:0000313" key="2">
    <source>
        <dbReference type="Proteomes" id="UP001165136"/>
    </source>
</evidence>
<dbReference type="AlphaFoldDB" id="A0A9W6VLH5"/>
<gene>
    <name evidence="1" type="ORF">Atai01_80860</name>
</gene>
<name>A0A9W6VLH5_9PSEU</name>